<dbReference type="InterPro" id="IPR043129">
    <property type="entry name" value="ATPase_NBD"/>
</dbReference>
<dbReference type="GO" id="GO:0006508">
    <property type="term" value="P:proteolysis"/>
    <property type="evidence" value="ECO:0007669"/>
    <property type="project" value="UniProtKB-KW"/>
</dbReference>
<keyword evidence="1" id="KW-0408">Iron</keyword>
<dbReference type="EMBL" id="GG657754">
    <property type="protein sequence ID" value="EFL20318.1"/>
    <property type="molecule type" value="Genomic_DNA"/>
</dbReference>
<sequence length="141" mass="14231">MRLVLSGVAVESVLPRGPGQRGTGSARCGCPSLLGHAVASSMDEHARYGGVVPEIAARAHVHAVRPVIRRALDEAGLTLSDVGAVAITTGPGLSGALQVGLARAKGLAYALGVPLYGGTSSPVMSPPTPWSTARCPTPAWC</sequence>
<keyword evidence="4" id="KW-1185">Reference proteome</keyword>
<gene>
    <name evidence="3" type="ORF">SSOG_00030</name>
</gene>
<accession>D9W5W2</accession>
<dbReference type="GO" id="GO:0008233">
    <property type="term" value="F:peptidase activity"/>
    <property type="evidence" value="ECO:0007669"/>
    <property type="project" value="UniProtKB-KW"/>
</dbReference>
<dbReference type="HOGENOM" id="CLU_1824249_0_0_11"/>
<evidence type="ECO:0000313" key="4">
    <source>
        <dbReference type="Proteomes" id="UP000003963"/>
    </source>
</evidence>
<evidence type="ECO:0000313" key="3">
    <source>
        <dbReference type="EMBL" id="EFL20318.1"/>
    </source>
</evidence>
<feature type="domain" description="Gcp-like" evidence="2">
    <location>
        <begin position="33"/>
        <end position="117"/>
    </location>
</feature>
<dbReference type="STRING" id="457427.SSOG_00030"/>
<organism evidence="3 4">
    <name type="scientific">Streptomyces himastatinicus ATCC 53653</name>
    <dbReference type="NCBI Taxonomy" id="457427"/>
    <lineage>
        <taxon>Bacteria</taxon>
        <taxon>Bacillati</taxon>
        <taxon>Actinomycetota</taxon>
        <taxon>Actinomycetes</taxon>
        <taxon>Kitasatosporales</taxon>
        <taxon>Streptomycetaceae</taxon>
        <taxon>Streptomyces</taxon>
        <taxon>Streptomyces violaceusniger group</taxon>
    </lineage>
</organism>
<protein>
    <submittedName>
        <fullName evidence="3">Probable O-sialoglycoprotein endopeptidase (Glycoprotease)</fullName>
    </submittedName>
</protein>
<keyword evidence="3" id="KW-0378">Hydrolase</keyword>
<dbReference type="Gene3D" id="3.30.420.40">
    <property type="match status" value="1"/>
</dbReference>
<keyword evidence="3" id="KW-0645">Protease</keyword>
<dbReference type="AlphaFoldDB" id="D9W5W2"/>
<proteinExistence type="predicted"/>
<evidence type="ECO:0000259" key="2">
    <source>
        <dbReference type="Pfam" id="PF00814"/>
    </source>
</evidence>
<reference evidence="3 4" key="1">
    <citation type="submission" date="2009-02" db="EMBL/GenBank/DDBJ databases">
        <title>Annotation of Streptomyces hygroscopicus strain ATCC 53653.</title>
        <authorList>
            <consortium name="The Broad Institute Genome Sequencing Platform"/>
            <consortium name="Broad Institute Microbial Sequencing Center"/>
            <person name="Fischbach M."/>
            <person name="Godfrey P."/>
            <person name="Ward D."/>
            <person name="Young S."/>
            <person name="Zeng Q."/>
            <person name="Koehrsen M."/>
            <person name="Alvarado L."/>
            <person name="Berlin A.M."/>
            <person name="Bochicchio J."/>
            <person name="Borenstein D."/>
            <person name="Chapman S.B."/>
            <person name="Chen Z."/>
            <person name="Engels R."/>
            <person name="Freedman E."/>
            <person name="Gellesch M."/>
            <person name="Goldberg J."/>
            <person name="Griggs A."/>
            <person name="Gujja S."/>
            <person name="Heilman E.R."/>
            <person name="Heiman D.I."/>
            <person name="Hepburn T.A."/>
            <person name="Howarth C."/>
            <person name="Jen D."/>
            <person name="Larson L."/>
            <person name="Lewis B."/>
            <person name="Mehta T."/>
            <person name="Park D."/>
            <person name="Pearson M."/>
            <person name="Richards J."/>
            <person name="Roberts A."/>
            <person name="Saif S."/>
            <person name="Shea T.D."/>
            <person name="Shenoy N."/>
            <person name="Sisk P."/>
            <person name="Stolte C."/>
            <person name="Sykes S.N."/>
            <person name="Thomson T."/>
            <person name="Walk T."/>
            <person name="White J."/>
            <person name="Yandava C."/>
            <person name="Straight P."/>
            <person name="Clardy J."/>
            <person name="Hung D."/>
            <person name="Kolter R."/>
            <person name="Mekalanos J."/>
            <person name="Walker S."/>
            <person name="Walsh C.T."/>
            <person name="Wieland-Brown L.C."/>
            <person name="Haas B."/>
            <person name="Nusbaum C."/>
            <person name="Birren B."/>
        </authorList>
    </citation>
    <scope>NUCLEOTIDE SEQUENCE [LARGE SCALE GENOMIC DNA]</scope>
    <source>
        <strain evidence="3 4">ATCC 53653</strain>
    </source>
</reference>
<dbReference type="PANTHER" id="PTHR11735">
    <property type="entry name" value="TRNA N6-ADENOSINE THREONYLCARBAMOYLTRANSFERASE"/>
    <property type="match status" value="1"/>
</dbReference>
<dbReference type="SUPFAM" id="SSF53067">
    <property type="entry name" value="Actin-like ATPase domain"/>
    <property type="match status" value="1"/>
</dbReference>
<name>D9W5W2_9ACTN</name>
<dbReference type="PANTHER" id="PTHR11735:SF6">
    <property type="entry name" value="TRNA N6-ADENOSINE THREONYLCARBAMOYLTRANSFERASE, MITOCHONDRIAL"/>
    <property type="match status" value="1"/>
</dbReference>
<dbReference type="InterPro" id="IPR000905">
    <property type="entry name" value="Gcp-like_dom"/>
</dbReference>
<dbReference type="Proteomes" id="UP000003963">
    <property type="component" value="Unassembled WGS sequence"/>
</dbReference>
<evidence type="ECO:0000256" key="1">
    <source>
        <dbReference type="ARBA" id="ARBA00023004"/>
    </source>
</evidence>
<dbReference type="Pfam" id="PF00814">
    <property type="entry name" value="TsaD"/>
    <property type="match status" value="1"/>
</dbReference>